<evidence type="ECO:0000256" key="2">
    <source>
        <dbReference type="SAM" id="Phobius"/>
    </source>
</evidence>
<feature type="transmembrane region" description="Helical" evidence="2">
    <location>
        <begin position="29"/>
        <end position="47"/>
    </location>
</feature>
<dbReference type="Proteomes" id="UP000557717">
    <property type="component" value="Unassembled WGS sequence"/>
</dbReference>
<comment type="caution">
    <text evidence="3">The sequence shown here is derived from an EMBL/GenBank/DDBJ whole genome shotgun (WGS) entry which is preliminary data.</text>
</comment>
<keyword evidence="2" id="KW-0472">Membrane</keyword>
<feature type="transmembrane region" description="Helical" evidence="2">
    <location>
        <begin position="122"/>
        <end position="141"/>
    </location>
</feature>
<evidence type="ECO:0000313" key="3">
    <source>
        <dbReference type="EMBL" id="MBB5351148.1"/>
    </source>
</evidence>
<keyword evidence="2" id="KW-1133">Transmembrane helix</keyword>
<feature type="transmembrane region" description="Helical" evidence="2">
    <location>
        <begin position="246"/>
        <end position="267"/>
    </location>
</feature>
<evidence type="ECO:0000256" key="1">
    <source>
        <dbReference type="SAM" id="MobiDB-lite"/>
    </source>
</evidence>
<organism evidence="3 4">
    <name type="scientific">Haloferula luteola</name>
    <dbReference type="NCBI Taxonomy" id="595692"/>
    <lineage>
        <taxon>Bacteria</taxon>
        <taxon>Pseudomonadati</taxon>
        <taxon>Verrucomicrobiota</taxon>
        <taxon>Verrucomicrobiia</taxon>
        <taxon>Verrucomicrobiales</taxon>
        <taxon>Verrucomicrobiaceae</taxon>
        <taxon>Haloferula</taxon>
    </lineage>
</organism>
<dbReference type="EMBL" id="JACHFD010000005">
    <property type="protein sequence ID" value="MBB5351148.1"/>
    <property type="molecule type" value="Genomic_DNA"/>
</dbReference>
<evidence type="ECO:0000313" key="4">
    <source>
        <dbReference type="Proteomes" id="UP000557717"/>
    </source>
</evidence>
<keyword evidence="4" id="KW-1185">Reference proteome</keyword>
<dbReference type="AlphaFoldDB" id="A0A840V8V0"/>
<protein>
    <submittedName>
        <fullName evidence="3">ABC-type transport system involved in multi-copper enzyme maturation permease subunit</fullName>
    </submittedName>
</protein>
<proteinExistence type="predicted"/>
<keyword evidence="2" id="KW-0812">Transmembrane</keyword>
<feature type="transmembrane region" description="Helical" evidence="2">
    <location>
        <begin position="161"/>
        <end position="178"/>
    </location>
</feature>
<feature type="transmembrane region" description="Helical" evidence="2">
    <location>
        <begin position="75"/>
        <end position="95"/>
    </location>
</feature>
<dbReference type="RefSeq" id="WP_184017065.1">
    <property type="nucleotide sequence ID" value="NZ_JACHFD010000005.1"/>
</dbReference>
<feature type="transmembrane region" description="Helical" evidence="2">
    <location>
        <begin position="214"/>
        <end position="234"/>
    </location>
</feature>
<feature type="region of interest" description="Disordered" evidence="1">
    <location>
        <begin position="302"/>
        <end position="322"/>
    </location>
</feature>
<gene>
    <name evidence="3" type="ORF">HNR46_001382</name>
</gene>
<name>A0A840V8V0_9BACT</name>
<reference evidence="3 4" key="1">
    <citation type="submission" date="2020-08" db="EMBL/GenBank/DDBJ databases">
        <title>Genomic Encyclopedia of Type Strains, Phase IV (KMG-IV): sequencing the most valuable type-strain genomes for metagenomic binning, comparative biology and taxonomic classification.</title>
        <authorList>
            <person name="Goeker M."/>
        </authorList>
    </citation>
    <scope>NUCLEOTIDE SEQUENCE [LARGE SCALE GENOMIC DNA]</scope>
    <source>
        <strain evidence="3 4">YC6886</strain>
    </source>
</reference>
<feature type="transmembrane region" description="Helical" evidence="2">
    <location>
        <begin position="185"/>
        <end position="208"/>
    </location>
</feature>
<accession>A0A840V8V0</accession>
<sequence length="322" mass="34072">MHSRASEDLPDFFGSMLVKEMRQNLRRGSFIVPFLAVHVLAVAAILVEFQGGRVPSLSVPAGMLNLQILVDSGPLWWVIGAVCGVVMPAAGLILMGQELEEGNHELLLLTKLSRWSVVRGKFLSLWSLCVLTLSSLLPYVLVRYQVGAIELVDDLACTLTVLGWSAIFSAGAIGASSFKGLGARVMAMILFVGSSMASVFISLMLFLVEDEVGVMWNLNAVAGIFCFTTLGLALGRSRLRLVIHAFEVKPSYMVLGLLFFTPFVVGITTAMSIGYAGLVGLLAMAGVGIYADVTPKMPVGAAAPQPQIPGPTPGASKGTLGG</sequence>